<dbReference type="InterPro" id="IPR050266">
    <property type="entry name" value="AB_hydrolase_sf"/>
</dbReference>
<dbReference type="Pfam" id="PF00561">
    <property type="entry name" value="Abhydrolase_1"/>
    <property type="match status" value="1"/>
</dbReference>
<keyword evidence="3" id="KW-0812">Transmembrane</keyword>
<dbReference type="Gene3D" id="3.40.50.1820">
    <property type="entry name" value="alpha/beta hydrolase"/>
    <property type="match status" value="1"/>
</dbReference>
<dbReference type="PANTHER" id="PTHR43798:SF31">
    <property type="entry name" value="AB HYDROLASE SUPERFAMILY PROTEIN YCLE"/>
    <property type="match status" value="1"/>
</dbReference>
<evidence type="ECO:0000256" key="3">
    <source>
        <dbReference type="SAM" id="Phobius"/>
    </source>
</evidence>
<evidence type="ECO:0000256" key="2">
    <source>
        <dbReference type="SAM" id="MobiDB-lite"/>
    </source>
</evidence>
<dbReference type="SUPFAM" id="SSF53474">
    <property type="entry name" value="alpha/beta-Hydrolases"/>
    <property type="match status" value="1"/>
</dbReference>
<evidence type="ECO:0000256" key="1">
    <source>
        <dbReference type="ARBA" id="ARBA00022801"/>
    </source>
</evidence>
<feature type="compositionally biased region" description="Low complexity" evidence="2">
    <location>
        <begin position="11"/>
        <end position="26"/>
    </location>
</feature>
<evidence type="ECO:0000313" key="6">
    <source>
        <dbReference type="Proteomes" id="UP000309174"/>
    </source>
</evidence>
<comment type="caution">
    <text evidence="5">The sequence shown here is derived from an EMBL/GenBank/DDBJ whole genome shotgun (WGS) entry which is preliminary data.</text>
</comment>
<dbReference type="InterPro" id="IPR029058">
    <property type="entry name" value="AB_hydrolase_fold"/>
</dbReference>
<feature type="transmembrane region" description="Helical" evidence="3">
    <location>
        <begin position="41"/>
        <end position="61"/>
    </location>
</feature>
<dbReference type="Proteomes" id="UP000309174">
    <property type="component" value="Unassembled WGS sequence"/>
</dbReference>
<protein>
    <submittedName>
        <fullName evidence="5">Alpha/beta hydrolase</fullName>
    </submittedName>
</protein>
<feature type="region of interest" description="Disordered" evidence="2">
    <location>
        <begin position="1"/>
        <end position="34"/>
    </location>
</feature>
<organism evidence="5 6">
    <name type="scientific">Actinomadura soli</name>
    <dbReference type="NCBI Taxonomy" id="2508997"/>
    <lineage>
        <taxon>Bacteria</taxon>
        <taxon>Bacillati</taxon>
        <taxon>Actinomycetota</taxon>
        <taxon>Actinomycetes</taxon>
        <taxon>Streptosporangiales</taxon>
        <taxon>Thermomonosporaceae</taxon>
        <taxon>Actinomadura</taxon>
    </lineage>
</organism>
<keyword evidence="3" id="KW-0472">Membrane</keyword>
<dbReference type="RefSeq" id="WP_138645897.1">
    <property type="nucleotide sequence ID" value="NZ_VCKW01000070.1"/>
</dbReference>
<dbReference type="GO" id="GO:0016787">
    <property type="term" value="F:hydrolase activity"/>
    <property type="evidence" value="ECO:0007669"/>
    <property type="project" value="UniProtKB-KW"/>
</dbReference>
<feature type="domain" description="AB hydrolase-1" evidence="4">
    <location>
        <begin position="112"/>
        <end position="365"/>
    </location>
</feature>
<keyword evidence="6" id="KW-1185">Reference proteome</keyword>
<reference evidence="5 6" key="1">
    <citation type="submission" date="2019-05" db="EMBL/GenBank/DDBJ databases">
        <title>Draft genome sequence of Actinomadura sp. 14C53.</title>
        <authorList>
            <person name="Saricaoglu S."/>
            <person name="Isik K."/>
        </authorList>
    </citation>
    <scope>NUCLEOTIDE SEQUENCE [LARGE SCALE GENOMIC DNA]</scope>
    <source>
        <strain evidence="5 6">14C53</strain>
    </source>
</reference>
<keyword evidence="1 5" id="KW-0378">Hydrolase</keyword>
<dbReference type="EMBL" id="VCKW01000070">
    <property type="protein sequence ID" value="TMR00793.1"/>
    <property type="molecule type" value="Genomic_DNA"/>
</dbReference>
<evidence type="ECO:0000313" key="5">
    <source>
        <dbReference type="EMBL" id="TMR00793.1"/>
    </source>
</evidence>
<dbReference type="PANTHER" id="PTHR43798">
    <property type="entry name" value="MONOACYLGLYCEROL LIPASE"/>
    <property type="match status" value="1"/>
</dbReference>
<feature type="compositionally biased region" description="Polar residues" evidence="2">
    <location>
        <begin position="1"/>
        <end position="10"/>
    </location>
</feature>
<dbReference type="OrthoDB" id="5422338at2"/>
<proteinExistence type="predicted"/>
<keyword evidence="3" id="KW-1133">Transmembrane helix</keyword>
<evidence type="ECO:0000259" key="4">
    <source>
        <dbReference type="Pfam" id="PF00561"/>
    </source>
</evidence>
<sequence>MGRAATSSRVTAGPPQTPRTARTPRTPRTPRARRGRTLRGALAATALGAAGAGAGLAGLTVQRRALRRLHLRPDPFAGEPFGSLRGRAVPVRAGDGTRLHAEVDGDDRTDLAIVFSHGWTLTQDSWHFQRKALRGLGRLVFWDHRGHGRSDGGARDGYAVSRLAADLGAVIDATVPAGTPVVLVGHSMGGMTVLRYADENPGLIGSKIVGAGLVCTSSGGLGEVTLGAPALLARTAHRVLPRALGALGAGSGAVERVRHLGRHAATLVEDLIAFGPDAGPGAVAFAERMMAETRMDAFAGFLHSMITTGGISDCASLAGADTLVIGAEHDLLTPVGHSLKIASCVPDARLEIVPSAGHMVMMERPSVVADHLGDLIERARKSHTA</sequence>
<accession>A0A5C4JBP8</accession>
<dbReference type="GO" id="GO:0016020">
    <property type="term" value="C:membrane"/>
    <property type="evidence" value="ECO:0007669"/>
    <property type="project" value="TreeGrafter"/>
</dbReference>
<name>A0A5C4JBP8_9ACTN</name>
<dbReference type="InterPro" id="IPR000073">
    <property type="entry name" value="AB_hydrolase_1"/>
</dbReference>
<gene>
    <name evidence="5" type="ORF">ETD83_15850</name>
</gene>
<dbReference type="AlphaFoldDB" id="A0A5C4JBP8"/>